<dbReference type="GO" id="GO:0005829">
    <property type="term" value="C:cytosol"/>
    <property type="evidence" value="ECO:0007669"/>
    <property type="project" value="TreeGrafter"/>
</dbReference>
<dbReference type="Pfam" id="PF00109">
    <property type="entry name" value="ketoacyl-synt"/>
    <property type="match status" value="1"/>
</dbReference>
<sequence>MGIYQTETKRVVVTGIGVIAPLGIGKEQFWKNAMRGQSYIVADPEMASMGIKSKALCRIDDFNLADYCSGDEFDHLHEQDRVVQIGVVSGSMAIADSGLDLTQEDPESLGIIFSSAIGGTPYIQKIFELLSDRGKSPIRHMPVGENFYNAGMFNYSAALLAQKHGIEGACTSLSTGCTAGLDALGLSVEMIRSGEAKVMLAGATEAPLTSLTYATLDVIGSLSVSDCEPEKASRPFDVKRAGFVISEAAAVLVLEELDHALARGAHIYAEAIAYSSVSNAFHMTDLPDHGIPMAMVVERAMEQGNVQPDEIDYINAHGSSTPQNDLFETNAYKKVLGEHAYKIPISSTKSMIGHSLSSASLVGVVATLGAIELSMVHPTANYEFPDPLCDLDYVPNESRSHNVDTAMLTASGFGGIHSAAIFRKYGGDA</sequence>
<dbReference type="InterPro" id="IPR020841">
    <property type="entry name" value="PKS_Beta-ketoAc_synthase_dom"/>
</dbReference>
<dbReference type="RefSeq" id="WP_073068954.1">
    <property type="nucleotide sequence ID" value="NZ_MPPI01000001.1"/>
</dbReference>
<dbReference type="Gene3D" id="3.40.47.10">
    <property type="match status" value="2"/>
</dbReference>
<protein>
    <submittedName>
        <fullName evidence="5">Beta-ketoacyl-[acyl-carrier-protein] synthase family protein</fullName>
    </submittedName>
</protein>
<keyword evidence="2 3" id="KW-0808">Transferase</keyword>
<dbReference type="Proteomes" id="UP000238634">
    <property type="component" value="Unassembled WGS sequence"/>
</dbReference>
<gene>
    <name evidence="5" type="ORF">C7B65_00465</name>
</gene>
<dbReference type="EMBL" id="PVWG01000001">
    <property type="protein sequence ID" value="PSB21931.1"/>
    <property type="molecule type" value="Genomic_DNA"/>
</dbReference>
<comment type="caution">
    <text evidence="5">The sequence shown here is derived from an EMBL/GenBank/DDBJ whole genome shotgun (WGS) entry which is preliminary data.</text>
</comment>
<accession>A0A2T1DN88</accession>
<comment type="similarity">
    <text evidence="1 3">Belongs to the thiolase-like superfamily. Beta-ketoacyl-ACP synthases family.</text>
</comment>
<dbReference type="STRING" id="1920490.GCA_001895925_00640"/>
<dbReference type="InterPro" id="IPR014031">
    <property type="entry name" value="Ketoacyl_synth_C"/>
</dbReference>
<evidence type="ECO:0000313" key="6">
    <source>
        <dbReference type="Proteomes" id="UP000238634"/>
    </source>
</evidence>
<dbReference type="InterPro" id="IPR014030">
    <property type="entry name" value="Ketoacyl_synth_N"/>
</dbReference>
<evidence type="ECO:0000256" key="3">
    <source>
        <dbReference type="RuleBase" id="RU003694"/>
    </source>
</evidence>
<evidence type="ECO:0000313" key="5">
    <source>
        <dbReference type="EMBL" id="PSB21931.1"/>
    </source>
</evidence>
<dbReference type="GO" id="GO:0004315">
    <property type="term" value="F:3-oxoacyl-[acyl-carrier-protein] synthase activity"/>
    <property type="evidence" value="ECO:0007669"/>
    <property type="project" value="TreeGrafter"/>
</dbReference>
<name>A0A2T1DN88_9CYAN</name>
<dbReference type="PANTHER" id="PTHR11712:SF336">
    <property type="entry name" value="3-OXOACYL-[ACYL-CARRIER-PROTEIN] SYNTHASE, MITOCHONDRIAL"/>
    <property type="match status" value="1"/>
</dbReference>
<dbReference type="PANTHER" id="PTHR11712">
    <property type="entry name" value="POLYKETIDE SYNTHASE-RELATED"/>
    <property type="match status" value="1"/>
</dbReference>
<dbReference type="GO" id="GO:0006633">
    <property type="term" value="P:fatty acid biosynthetic process"/>
    <property type="evidence" value="ECO:0007669"/>
    <property type="project" value="TreeGrafter"/>
</dbReference>
<evidence type="ECO:0000256" key="1">
    <source>
        <dbReference type="ARBA" id="ARBA00008467"/>
    </source>
</evidence>
<dbReference type="PROSITE" id="PS52004">
    <property type="entry name" value="KS3_2"/>
    <property type="match status" value="1"/>
</dbReference>
<dbReference type="Pfam" id="PF02801">
    <property type="entry name" value="Ketoacyl-synt_C"/>
    <property type="match status" value="1"/>
</dbReference>
<dbReference type="InterPro" id="IPR016039">
    <property type="entry name" value="Thiolase-like"/>
</dbReference>
<dbReference type="CDD" id="cd00834">
    <property type="entry name" value="KAS_I_II"/>
    <property type="match status" value="1"/>
</dbReference>
<dbReference type="SUPFAM" id="SSF53901">
    <property type="entry name" value="Thiolase-like"/>
    <property type="match status" value="2"/>
</dbReference>
<dbReference type="OrthoDB" id="9808669at2"/>
<dbReference type="InterPro" id="IPR000794">
    <property type="entry name" value="Beta-ketoacyl_synthase"/>
</dbReference>
<reference evidence="5 6" key="1">
    <citation type="submission" date="2018-02" db="EMBL/GenBank/DDBJ databases">
        <authorList>
            <person name="Cohen D.B."/>
            <person name="Kent A.D."/>
        </authorList>
    </citation>
    <scope>NUCLEOTIDE SEQUENCE [LARGE SCALE GENOMIC DNA]</scope>
    <source>
        <strain evidence="5 6">ULC007</strain>
    </source>
</reference>
<reference evidence="5 6" key="2">
    <citation type="submission" date="2018-03" db="EMBL/GenBank/DDBJ databases">
        <title>The ancient ancestry and fast evolution of plastids.</title>
        <authorList>
            <person name="Moore K.R."/>
            <person name="Magnabosco C."/>
            <person name="Momper L."/>
            <person name="Gold D.A."/>
            <person name="Bosak T."/>
            <person name="Fournier G.P."/>
        </authorList>
    </citation>
    <scope>NUCLEOTIDE SEQUENCE [LARGE SCALE GENOMIC DNA]</scope>
    <source>
        <strain evidence="5 6">ULC007</strain>
    </source>
</reference>
<organism evidence="5 6">
    <name type="scientific">Phormidesmis priestleyi ULC007</name>
    <dbReference type="NCBI Taxonomy" id="1920490"/>
    <lineage>
        <taxon>Bacteria</taxon>
        <taxon>Bacillati</taxon>
        <taxon>Cyanobacteriota</taxon>
        <taxon>Cyanophyceae</taxon>
        <taxon>Leptolyngbyales</taxon>
        <taxon>Leptolyngbyaceae</taxon>
        <taxon>Phormidesmis</taxon>
    </lineage>
</organism>
<dbReference type="SMART" id="SM00825">
    <property type="entry name" value="PKS_KS"/>
    <property type="match status" value="1"/>
</dbReference>
<proteinExistence type="inferred from homology"/>
<keyword evidence="6" id="KW-1185">Reference proteome</keyword>
<evidence type="ECO:0000256" key="2">
    <source>
        <dbReference type="ARBA" id="ARBA00022679"/>
    </source>
</evidence>
<feature type="domain" description="Ketosynthase family 3 (KS3)" evidence="4">
    <location>
        <begin position="8"/>
        <end position="424"/>
    </location>
</feature>
<dbReference type="AlphaFoldDB" id="A0A2T1DN88"/>
<evidence type="ECO:0000259" key="4">
    <source>
        <dbReference type="PROSITE" id="PS52004"/>
    </source>
</evidence>